<dbReference type="SUPFAM" id="SSF55785">
    <property type="entry name" value="PYP-like sensor domain (PAS domain)"/>
    <property type="match status" value="2"/>
</dbReference>
<evidence type="ECO:0000256" key="1">
    <source>
        <dbReference type="ARBA" id="ARBA00022630"/>
    </source>
</evidence>
<feature type="region of interest" description="Disordered" evidence="4">
    <location>
        <begin position="455"/>
        <end position="493"/>
    </location>
</feature>
<dbReference type="Pfam" id="PF01590">
    <property type="entry name" value="GAF"/>
    <property type="match status" value="1"/>
</dbReference>
<dbReference type="PANTHER" id="PTHR47429">
    <property type="entry name" value="PROTEIN TWIN LOV 1"/>
    <property type="match status" value="1"/>
</dbReference>
<dbReference type="EMBL" id="JAGIZB010000046">
    <property type="protein sequence ID" value="MBP0447634.1"/>
    <property type="molecule type" value="Genomic_DNA"/>
</dbReference>
<dbReference type="NCBIfam" id="TIGR00229">
    <property type="entry name" value="sensory_box"/>
    <property type="match status" value="1"/>
</dbReference>
<dbReference type="PROSITE" id="PS50112">
    <property type="entry name" value="PAS"/>
    <property type="match status" value="1"/>
</dbReference>
<dbReference type="InterPro" id="IPR003018">
    <property type="entry name" value="GAF"/>
</dbReference>
<gene>
    <name evidence="7" type="ORF">J8J14_23015</name>
</gene>
<dbReference type="Pfam" id="PF13188">
    <property type="entry name" value="PAS_8"/>
    <property type="match status" value="1"/>
</dbReference>
<feature type="region of interest" description="Disordered" evidence="4">
    <location>
        <begin position="1"/>
        <end position="23"/>
    </location>
</feature>
<feature type="compositionally biased region" description="Polar residues" evidence="4">
    <location>
        <begin position="1"/>
        <end position="14"/>
    </location>
</feature>
<dbReference type="PANTHER" id="PTHR47429:SF2">
    <property type="entry name" value="PROTEIN TWIN LOV 1"/>
    <property type="match status" value="1"/>
</dbReference>
<dbReference type="Gene3D" id="3.30.450.40">
    <property type="match status" value="1"/>
</dbReference>
<dbReference type="Pfam" id="PF13426">
    <property type="entry name" value="PAS_9"/>
    <property type="match status" value="1"/>
</dbReference>
<keyword evidence="3" id="KW-0157">Chromophore</keyword>
<evidence type="ECO:0000256" key="4">
    <source>
        <dbReference type="SAM" id="MobiDB-lite"/>
    </source>
</evidence>
<reference evidence="7 8" key="1">
    <citation type="submission" date="2021-03" db="EMBL/GenBank/DDBJ databases">
        <authorList>
            <person name="So Y."/>
        </authorList>
    </citation>
    <scope>NUCLEOTIDE SEQUENCE [LARGE SCALE GENOMIC DNA]</scope>
    <source>
        <strain evidence="7 8">SSH11</strain>
    </source>
</reference>
<comment type="caution">
    <text evidence="7">The sequence shown here is derived from an EMBL/GenBank/DDBJ whole genome shotgun (WGS) entry which is preliminary data.</text>
</comment>
<evidence type="ECO:0000259" key="6">
    <source>
        <dbReference type="PROSITE" id="PS50113"/>
    </source>
</evidence>
<keyword evidence="2" id="KW-0288">FMN</keyword>
<feature type="domain" description="PAS" evidence="5">
    <location>
        <begin position="40"/>
        <end position="109"/>
    </location>
</feature>
<evidence type="ECO:0000256" key="3">
    <source>
        <dbReference type="ARBA" id="ARBA00022991"/>
    </source>
</evidence>
<dbReference type="InterPro" id="IPR035965">
    <property type="entry name" value="PAS-like_dom_sf"/>
</dbReference>
<dbReference type="Proteomes" id="UP000681594">
    <property type="component" value="Unassembled WGS sequence"/>
</dbReference>
<evidence type="ECO:0000259" key="5">
    <source>
        <dbReference type="PROSITE" id="PS50112"/>
    </source>
</evidence>
<sequence length="493" mass="54376">MTESGSGPSGNSFEPNKPGTPARSLAEARIEGLRDRGGIFAEAVRATRMPMVVTDPSLPGNPIVFANGAFLALSGYGMAEVLGQGPYFMNGPETDPANAVRLREALEQDRDEVVETVQYRKDGSRFVASLFISAFKDEGGRTAHQFLSYLDVTRRVAAEERLLSRERMEAELRESEARYHTLFRAMDEAYAVVEVLRDEGGVWCDFRFLDVNPAFMAHTSMPYPVGRTATDLLGSPNPRWARMYGQVLDTGEALRVQEAEPRLGRIFDLNIFALDRERNRVAVLFTDITARLRAEAALRESEERNAFLVRFSDAVRSLSDPQAVAEIACQLAAEQLGTERAYWAEIDWERREYVIEAAFHLPGVPVVDGRFPLDAWEPFTSFHLAGRPVVVDNTQADERIPPAMKEGYARLAVGADLATPVLVNGRLRCTLAVNERAPRQWTPEEVSAAERHRRTLLGGGGARPGRGDAAGERGAAGVPAEAQRRTAAGWRSG</sequence>
<dbReference type="InterPro" id="IPR000700">
    <property type="entry name" value="PAS-assoc_C"/>
</dbReference>
<proteinExistence type="predicted"/>
<protein>
    <submittedName>
        <fullName evidence="7">PAS domain-containing protein</fullName>
    </submittedName>
</protein>
<dbReference type="InterPro" id="IPR029016">
    <property type="entry name" value="GAF-like_dom_sf"/>
</dbReference>
<dbReference type="Gene3D" id="3.30.450.20">
    <property type="entry name" value="PAS domain"/>
    <property type="match status" value="2"/>
</dbReference>
<dbReference type="InterPro" id="IPR000014">
    <property type="entry name" value="PAS"/>
</dbReference>
<dbReference type="SUPFAM" id="SSF55781">
    <property type="entry name" value="GAF domain-like"/>
    <property type="match status" value="1"/>
</dbReference>
<feature type="domain" description="PAC" evidence="6">
    <location>
        <begin position="112"/>
        <end position="164"/>
    </location>
</feature>
<dbReference type="PROSITE" id="PS50113">
    <property type="entry name" value="PAC"/>
    <property type="match status" value="1"/>
</dbReference>
<accession>A0ABS4AL81</accession>
<name>A0ABS4AL81_9PROT</name>
<keyword evidence="8" id="KW-1185">Reference proteome</keyword>
<organism evidence="7 8">
    <name type="scientific">Pararoseomonas baculiformis</name>
    <dbReference type="NCBI Taxonomy" id="2820812"/>
    <lineage>
        <taxon>Bacteria</taxon>
        <taxon>Pseudomonadati</taxon>
        <taxon>Pseudomonadota</taxon>
        <taxon>Alphaproteobacteria</taxon>
        <taxon>Acetobacterales</taxon>
        <taxon>Acetobacteraceae</taxon>
        <taxon>Pararoseomonas</taxon>
    </lineage>
</organism>
<evidence type="ECO:0000313" key="8">
    <source>
        <dbReference type="Proteomes" id="UP000681594"/>
    </source>
</evidence>
<keyword evidence="1" id="KW-0285">Flavoprotein</keyword>
<evidence type="ECO:0000313" key="7">
    <source>
        <dbReference type="EMBL" id="MBP0447634.1"/>
    </source>
</evidence>
<evidence type="ECO:0000256" key="2">
    <source>
        <dbReference type="ARBA" id="ARBA00022643"/>
    </source>
</evidence>
<dbReference type="CDD" id="cd00130">
    <property type="entry name" value="PAS"/>
    <property type="match status" value="1"/>
</dbReference>